<organism evidence="2 3">
    <name type="scientific">Hymenobacter yonginensis</name>
    <dbReference type="NCBI Taxonomy" id="748197"/>
    <lineage>
        <taxon>Bacteria</taxon>
        <taxon>Pseudomonadati</taxon>
        <taxon>Bacteroidota</taxon>
        <taxon>Cytophagia</taxon>
        <taxon>Cytophagales</taxon>
        <taxon>Hymenobacteraceae</taxon>
        <taxon>Hymenobacter</taxon>
    </lineage>
</organism>
<keyword evidence="1" id="KW-0812">Transmembrane</keyword>
<proteinExistence type="predicted"/>
<evidence type="ECO:0000313" key="3">
    <source>
        <dbReference type="Proteomes" id="UP001211872"/>
    </source>
</evidence>
<keyword evidence="1" id="KW-0472">Membrane</keyword>
<evidence type="ECO:0000256" key="1">
    <source>
        <dbReference type="SAM" id="Phobius"/>
    </source>
</evidence>
<reference evidence="2 3" key="1">
    <citation type="journal article" date="2011" name="Int. J. Syst. Evol. Microbiol.">
        <title>Hymenobacter yonginensis sp. nov., isolated from a mesotrophic artificial lake.</title>
        <authorList>
            <person name="Joung Y."/>
            <person name="Cho S.H."/>
            <person name="Kim H."/>
            <person name="Kim S.B."/>
            <person name="Joh K."/>
        </authorList>
    </citation>
    <scope>NUCLEOTIDE SEQUENCE [LARGE SCALE GENOMIC DNA]</scope>
    <source>
        <strain evidence="2 3">KCTC 22745</strain>
    </source>
</reference>
<dbReference type="EMBL" id="CP115396">
    <property type="protein sequence ID" value="WBO85884.1"/>
    <property type="molecule type" value="Genomic_DNA"/>
</dbReference>
<evidence type="ECO:0000313" key="2">
    <source>
        <dbReference type="EMBL" id="WBO85884.1"/>
    </source>
</evidence>
<dbReference type="RefSeq" id="WP_270128491.1">
    <property type="nucleotide sequence ID" value="NZ_CP115396.1"/>
</dbReference>
<keyword evidence="3" id="KW-1185">Reference proteome</keyword>
<protein>
    <recommendedName>
        <fullName evidence="4">DUF3592 domain-containing protein</fullName>
    </recommendedName>
</protein>
<keyword evidence="1" id="KW-1133">Transmembrane helix</keyword>
<dbReference type="Proteomes" id="UP001211872">
    <property type="component" value="Chromosome"/>
</dbReference>
<accession>A0ABY7PSM0</accession>
<feature type="transmembrane region" description="Helical" evidence="1">
    <location>
        <begin position="144"/>
        <end position="163"/>
    </location>
</feature>
<evidence type="ECO:0008006" key="4">
    <source>
        <dbReference type="Google" id="ProtNLM"/>
    </source>
</evidence>
<sequence length="171" mass="19039">MVKQRKMSGWLNASWQQRLLMLVFPLALLSMSGVLTYRALRPASSLNVLRGTVEDARVIRDNGRTRPYVTVFKLKNNETLLGIYAGQNDQQAYASLALLKPGNRAVVYFDQEGAKSNGVNLHVYQVKSNEKVVLARLETQNQDGIMAVLMAAMSALFLCAAYLSRRNTASQ</sequence>
<name>A0ABY7PSM0_9BACT</name>
<gene>
    <name evidence="2" type="ORF">O9Z63_06445</name>
</gene>